<dbReference type="InterPro" id="IPR002104">
    <property type="entry name" value="Integrase_catalytic"/>
</dbReference>
<dbReference type="PANTHER" id="PTHR30349:SF64">
    <property type="entry name" value="PROPHAGE INTEGRASE INTD-RELATED"/>
    <property type="match status" value="1"/>
</dbReference>
<dbReference type="Gene3D" id="1.10.150.130">
    <property type="match status" value="1"/>
</dbReference>
<keyword evidence="3" id="KW-0233">DNA recombination</keyword>
<reference evidence="5 6" key="1">
    <citation type="submission" date="2016-10" db="EMBL/GenBank/DDBJ databases">
        <authorList>
            <person name="de Groot N.N."/>
        </authorList>
    </citation>
    <scope>NUCLEOTIDE SEQUENCE [LARGE SCALE GENOMIC DNA]</scope>
    <source>
        <strain evidence="5 6">47C3B</strain>
    </source>
</reference>
<dbReference type="SUPFAM" id="SSF56349">
    <property type="entry name" value="DNA breaking-rejoining enzymes"/>
    <property type="match status" value="1"/>
</dbReference>
<dbReference type="InterPro" id="IPR025269">
    <property type="entry name" value="SAM-like_dom"/>
</dbReference>
<keyword evidence="6" id="KW-1185">Reference proteome</keyword>
<name>A0A1G7GC65_9SPHI</name>
<dbReference type="Pfam" id="PF13102">
    <property type="entry name" value="Phage_int_SAM_5"/>
    <property type="match status" value="1"/>
</dbReference>
<organism evidence="5 6">
    <name type="scientific">Mucilaginibacter pineti</name>
    <dbReference type="NCBI Taxonomy" id="1391627"/>
    <lineage>
        <taxon>Bacteria</taxon>
        <taxon>Pseudomonadati</taxon>
        <taxon>Bacteroidota</taxon>
        <taxon>Sphingobacteriia</taxon>
        <taxon>Sphingobacteriales</taxon>
        <taxon>Sphingobacteriaceae</taxon>
        <taxon>Mucilaginibacter</taxon>
    </lineage>
</organism>
<dbReference type="STRING" id="1391627.SAMN05216464_11073"/>
<dbReference type="Gene3D" id="1.10.443.10">
    <property type="entry name" value="Intergrase catalytic core"/>
    <property type="match status" value="1"/>
</dbReference>
<evidence type="ECO:0000256" key="1">
    <source>
        <dbReference type="ARBA" id="ARBA00008857"/>
    </source>
</evidence>
<dbReference type="GO" id="GO:0003677">
    <property type="term" value="F:DNA binding"/>
    <property type="evidence" value="ECO:0007669"/>
    <property type="project" value="UniProtKB-KW"/>
</dbReference>
<sequence length="417" mass="48054">MKVNQELSILFWLWKAKQSNDGLVPIYVRITINGLRDQFSSGKKINADHWNEETGFAVKACKDAAAINAYITLTTKELEKCYNDLCDDNENVTAKMVKDRYLHKPEPKASLMQAFKIHNGEFAEKVAKDKGSPGTLARYDRLQRKVEAFLKKKFKVTDIALDHIQYSFASGFYHYLLMQDIDENTSMKYVKTLKQVMAKAVNEGMIPQSPINNFKCSYKDPDRDYLEMHEIIKIYSKRITCRRIAEVRDVYIFCCFTGYAFETVYALEPENIFTGVDGGLWIRKDRAKSGTEETVPLLPIPLEIIEKYKAHPYCVNENKLLPVNCNQRYNSYLKELADICDIDKHLTTHTARHTFATTITLENDVPIETVSKMLGHKDIRTTQIYAKITKRKISNNMKVLHEKLFENNGPLRMAVSA</sequence>
<dbReference type="PROSITE" id="PS51898">
    <property type="entry name" value="TYR_RECOMBINASE"/>
    <property type="match status" value="1"/>
</dbReference>
<dbReference type="EMBL" id="FNAI01000010">
    <property type="protein sequence ID" value="SDE85683.1"/>
    <property type="molecule type" value="Genomic_DNA"/>
</dbReference>
<dbReference type="RefSeq" id="WP_162842705.1">
    <property type="nucleotide sequence ID" value="NZ_FNAI01000010.1"/>
</dbReference>
<evidence type="ECO:0000256" key="3">
    <source>
        <dbReference type="ARBA" id="ARBA00023172"/>
    </source>
</evidence>
<protein>
    <submittedName>
        <fullName evidence="5">Site-specific recombinase XerD</fullName>
    </submittedName>
</protein>
<gene>
    <name evidence="5" type="ORF">SAMN05216464_11073</name>
</gene>
<dbReference type="AlphaFoldDB" id="A0A1G7GC65"/>
<dbReference type="InterPro" id="IPR011010">
    <property type="entry name" value="DNA_brk_join_enz"/>
</dbReference>
<dbReference type="InterPro" id="IPR035386">
    <property type="entry name" value="Arm-DNA-bind_5"/>
</dbReference>
<evidence type="ECO:0000313" key="5">
    <source>
        <dbReference type="EMBL" id="SDE85683.1"/>
    </source>
</evidence>
<dbReference type="InterPro" id="IPR010998">
    <property type="entry name" value="Integrase_recombinase_N"/>
</dbReference>
<proteinExistence type="inferred from homology"/>
<accession>A0A1G7GC65</accession>
<evidence type="ECO:0000313" key="6">
    <source>
        <dbReference type="Proteomes" id="UP000199072"/>
    </source>
</evidence>
<dbReference type="GO" id="GO:0006310">
    <property type="term" value="P:DNA recombination"/>
    <property type="evidence" value="ECO:0007669"/>
    <property type="project" value="UniProtKB-KW"/>
</dbReference>
<evidence type="ECO:0000259" key="4">
    <source>
        <dbReference type="PROSITE" id="PS51898"/>
    </source>
</evidence>
<keyword evidence="2" id="KW-0238">DNA-binding</keyword>
<comment type="similarity">
    <text evidence="1">Belongs to the 'phage' integrase family.</text>
</comment>
<dbReference type="InterPro" id="IPR013762">
    <property type="entry name" value="Integrase-like_cat_sf"/>
</dbReference>
<dbReference type="Pfam" id="PF00589">
    <property type="entry name" value="Phage_integrase"/>
    <property type="match status" value="1"/>
</dbReference>
<dbReference type="InterPro" id="IPR050090">
    <property type="entry name" value="Tyrosine_recombinase_XerCD"/>
</dbReference>
<feature type="domain" description="Tyr recombinase" evidence="4">
    <location>
        <begin position="221"/>
        <end position="398"/>
    </location>
</feature>
<dbReference type="CDD" id="cd01185">
    <property type="entry name" value="INTN1_C_like"/>
    <property type="match status" value="1"/>
</dbReference>
<dbReference type="GO" id="GO:0015074">
    <property type="term" value="P:DNA integration"/>
    <property type="evidence" value="ECO:0007669"/>
    <property type="project" value="InterPro"/>
</dbReference>
<dbReference type="Proteomes" id="UP000199072">
    <property type="component" value="Unassembled WGS sequence"/>
</dbReference>
<evidence type="ECO:0000256" key="2">
    <source>
        <dbReference type="ARBA" id="ARBA00023125"/>
    </source>
</evidence>
<dbReference type="PANTHER" id="PTHR30349">
    <property type="entry name" value="PHAGE INTEGRASE-RELATED"/>
    <property type="match status" value="1"/>
</dbReference>
<dbReference type="Pfam" id="PF17293">
    <property type="entry name" value="Arm-DNA-bind_5"/>
    <property type="match status" value="1"/>
</dbReference>